<organism evidence="5 6">
    <name type="scientific">Sanguibacter gelidistatuariae</name>
    <dbReference type="NCBI Taxonomy" id="1814289"/>
    <lineage>
        <taxon>Bacteria</taxon>
        <taxon>Bacillati</taxon>
        <taxon>Actinomycetota</taxon>
        <taxon>Actinomycetes</taxon>
        <taxon>Micrococcales</taxon>
        <taxon>Sanguibacteraceae</taxon>
        <taxon>Sanguibacter</taxon>
    </lineage>
</organism>
<keyword evidence="2 5" id="KW-0238">DNA-binding</keyword>
<dbReference type="Pfam" id="PF12833">
    <property type="entry name" value="HTH_18"/>
    <property type="match status" value="1"/>
</dbReference>
<feature type="domain" description="HTH araC/xylS-type" evidence="4">
    <location>
        <begin position="210"/>
        <end position="311"/>
    </location>
</feature>
<dbReference type="SMART" id="SM00342">
    <property type="entry name" value="HTH_ARAC"/>
    <property type="match status" value="1"/>
</dbReference>
<keyword evidence="6" id="KW-1185">Reference proteome</keyword>
<dbReference type="EMBL" id="FMYH01000001">
    <property type="protein sequence ID" value="SDB83212.1"/>
    <property type="molecule type" value="Genomic_DNA"/>
</dbReference>
<name>A0A1G6GMH6_9MICO</name>
<dbReference type="GO" id="GO:0043565">
    <property type="term" value="F:sequence-specific DNA binding"/>
    <property type="evidence" value="ECO:0007669"/>
    <property type="project" value="InterPro"/>
</dbReference>
<dbReference type="SUPFAM" id="SSF46689">
    <property type="entry name" value="Homeodomain-like"/>
    <property type="match status" value="1"/>
</dbReference>
<accession>A0A1G6GMH6</accession>
<reference evidence="5 6" key="1">
    <citation type="submission" date="2016-09" db="EMBL/GenBank/DDBJ databases">
        <authorList>
            <person name="Capua I."/>
            <person name="De Benedictis P."/>
            <person name="Joannis T."/>
            <person name="Lombin L.H."/>
            <person name="Cattoli G."/>
        </authorList>
    </citation>
    <scope>NUCLEOTIDE SEQUENCE [LARGE SCALE GENOMIC DNA]</scope>
    <source>
        <strain evidence="5 6">ISLP-3</strain>
    </source>
</reference>
<dbReference type="STRING" id="1814289.SAMN05216410_0294"/>
<dbReference type="PANTHER" id="PTHR46796">
    <property type="entry name" value="HTH-TYPE TRANSCRIPTIONAL ACTIVATOR RHAS-RELATED"/>
    <property type="match status" value="1"/>
</dbReference>
<sequence>MWEPIPSWAVKQILRDYGGEPHPDRVAEIGRHLWVPSGRPFHYSDHKRTVGEVSLMETDQSAFRSTTGRDVSEDGILSIGVVTSGQTQMGRSGRTAEVVPTGGAYVLRSWTEWTVEMSDETRGTVVRIPEHRLRERGIRVHPDRVRLDGAPSLAGPLSSFVSSVVRPSWQSTAVGEDVVERAVEDLVVGMLLETSGYAMDSEELRTGLCARAAGVISREHRSGDLTPAMVATLLGVSLRHLQRAHEQNGVTIAAVIAAERTRSAALLLVAPGAMTLTLSEIARRCGFGSTFELRNQFRSAYGVLPSQYRADAALASEGRALTS</sequence>
<evidence type="ECO:0000313" key="5">
    <source>
        <dbReference type="EMBL" id="SDB83212.1"/>
    </source>
</evidence>
<dbReference type="PROSITE" id="PS01124">
    <property type="entry name" value="HTH_ARAC_FAMILY_2"/>
    <property type="match status" value="1"/>
</dbReference>
<dbReference type="Proteomes" id="UP000199039">
    <property type="component" value="Unassembled WGS sequence"/>
</dbReference>
<dbReference type="GO" id="GO:0003700">
    <property type="term" value="F:DNA-binding transcription factor activity"/>
    <property type="evidence" value="ECO:0007669"/>
    <property type="project" value="InterPro"/>
</dbReference>
<evidence type="ECO:0000256" key="2">
    <source>
        <dbReference type="ARBA" id="ARBA00023125"/>
    </source>
</evidence>
<dbReference type="OrthoDB" id="4944076at2"/>
<dbReference type="AlphaFoldDB" id="A0A1G6GMH6"/>
<evidence type="ECO:0000256" key="1">
    <source>
        <dbReference type="ARBA" id="ARBA00023015"/>
    </source>
</evidence>
<dbReference type="InterPro" id="IPR018060">
    <property type="entry name" value="HTH_AraC"/>
</dbReference>
<dbReference type="InterPro" id="IPR009057">
    <property type="entry name" value="Homeodomain-like_sf"/>
</dbReference>
<dbReference type="Gene3D" id="1.10.10.60">
    <property type="entry name" value="Homeodomain-like"/>
    <property type="match status" value="1"/>
</dbReference>
<gene>
    <name evidence="5" type="ORF">SAMN05216410_0294</name>
</gene>
<evidence type="ECO:0000256" key="3">
    <source>
        <dbReference type="ARBA" id="ARBA00023163"/>
    </source>
</evidence>
<dbReference type="RefSeq" id="WP_093180270.1">
    <property type="nucleotide sequence ID" value="NZ_FMYH01000001.1"/>
</dbReference>
<evidence type="ECO:0000259" key="4">
    <source>
        <dbReference type="PROSITE" id="PS01124"/>
    </source>
</evidence>
<dbReference type="Pfam" id="PF14525">
    <property type="entry name" value="AraC_binding_2"/>
    <property type="match status" value="1"/>
</dbReference>
<evidence type="ECO:0000313" key="6">
    <source>
        <dbReference type="Proteomes" id="UP000199039"/>
    </source>
</evidence>
<proteinExistence type="predicted"/>
<dbReference type="InterPro" id="IPR050204">
    <property type="entry name" value="AraC_XylS_family_regulators"/>
</dbReference>
<protein>
    <submittedName>
        <fullName evidence="5">AraC-type DNA-binding protein</fullName>
    </submittedName>
</protein>
<keyword evidence="1" id="KW-0805">Transcription regulation</keyword>
<keyword evidence="3" id="KW-0804">Transcription</keyword>
<dbReference type="InterPro" id="IPR035418">
    <property type="entry name" value="AraC-bd_2"/>
</dbReference>